<gene>
    <name evidence="3" type="ORF">AMK59_1182</name>
</gene>
<name>A0A0T6BFQ9_9SCAR</name>
<dbReference type="InterPro" id="IPR002347">
    <property type="entry name" value="SDR_fam"/>
</dbReference>
<accession>A0A0T6BFQ9</accession>
<organism evidence="3 4">
    <name type="scientific">Oryctes borbonicus</name>
    <dbReference type="NCBI Taxonomy" id="1629725"/>
    <lineage>
        <taxon>Eukaryota</taxon>
        <taxon>Metazoa</taxon>
        <taxon>Ecdysozoa</taxon>
        <taxon>Arthropoda</taxon>
        <taxon>Hexapoda</taxon>
        <taxon>Insecta</taxon>
        <taxon>Pterygota</taxon>
        <taxon>Neoptera</taxon>
        <taxon>Endopterygota</taxon>
        <taxon>Coleoptera</taxon>
        <taxon>Polyphaga</taxon>
        <taxon>Scarabaeiformia</taxon>
        <taxon>Scarabaeidae</taxon>
        <taxon>Dynastinae</taxon>
        <taxon>Oryctes</taxon>
    </lineage>
</organism>
<dbReference type="OrthoDB" id="191139at2759"/>
<dbReference type="PANTHER" id="PTHR24320:SF264">
    <property type="entry name" value="DEHYDROGENASE_REDUCTASE SDR FAMILY MEMBER ON CHROMOSOME X"/>
    <property type="match status" value="1"/>
</dbReference>
<dbReference type="Proteomes" id="UP000051574">
    <property type="component" value="Unassembled WGS sequence"/>
</dbReference>
<comment type="caution">
    <text evidence="3">The sequence shown here is derived from an EMBL/GenBank/DDBJ whole genome shotgun (WGS) entry which is preliminary data.</text>
</comment>
<feature type="non-terminal residue" evidence="3">
    <location>
        <position position="1"/>
    </location>
</feature>
<sequence length="279" mass="31205">KFTDLPQKTGHVVVITGGLRGIGLEVIRMLLECDMMVVVGCRKVEQGEHFANKMRMEGTTSGKLDFKTLDVSSMESVRKFAAAVKKDYPRIHVLINNAAIMYVPYAVTPEGYESQFATNYLGHFLLTHLLLDQLVATGTEEEPTRIIHLSSVAHLVGKINFDDINYEKQYYVSYKSYSQSKLAQLLFGLYLNGILKERNCNVKSYVVHPGIVNTEIFNETLIKRASPFVLGLLFKPPDKGAIPIVFCAVSSQAKDLDGCYISNCEKKETPVTKNSDQLQ</sequence>
<evidence type="ECO:0000313" key="3">
    <source>
        <dbReference type="EMBL" id="KRT86166.1"/>
    </source>
</evidence>
<keyword evidence="2" id="KW-0560">Oxidoreductase</keyword>
<dbReference type="InterPro" id="IPR036291">
    <property type="entry name" value="NAD(P)-bd_dom_sf"/>
</dbReference>
<dbReference type="PANTHER" id="PTHR24320">
    <property type="entry name" value="RETINOL DEHYDROGENASE"/>
    <property type="match status" value="1"/>
</dbReference>
<evidence type="ECO:0000313" key="4">
    <source>
        <dbReference type="Proteomes" id="UP000051574"/>
    </source>
</evidence>
<dbReference type="EMBL" id="LJIG01000774">
    <property type="protein sequence ID" value="KRT86166.1"/>
    <property type="molecule type" value="Genomic_DNA"/>
</dbReference>
<dbReference type="GO" id="GO:0016491">
    <property type="term" value="F:oxidoreductase activity"/>
    <property type="evidence" value="ECO:0007669"/>
    <property type="project" value="UniProtKB-KW"/>
</dbReference>
<dbReference type="SUPFAM" id="SSF51735">
    <property type="entry name" value="NAD(P)-binding Rossmann-fold domains"/>
    <property type="match status" value="1"/>
</dbReference>
<reference evidence="3 4" key="1">
    <citation type="submission" date="2015-09" db="EMBL/GenBank/DDBJ databases">
        <title>Draft genome of the scarab beetle Oryctes borbonicus.</title>
        <authorList>
            <person name="Meyer J.M."/>
            <person name="Markov G.V."/>
            <person name="Baskaran P."/>
            <person name="Herrmann M."/>
            <person name="Sommer R.J."/>
            <person name="Roedelsperger C."/>
        </authorList>
    </citation>
    <scope>NUCLEOTIDE SEQUENCE [LARGE SCALE GENOMIC DNA]</scope>
    <source>
        <strain evidence="3">OB123</strain>
        <tissue evidence="3">Whole animal</tissue>
    </source>
</reference>
<feature type="non-terminal residue" evidence="3">
    <location>
        <position position="279"/>
    </location>
</feature>
<dbReference type="PRINTS" id="PR00081">
    <property type="entry name" value="GDHRDH"/>
</dbReference>
<dbReference type="Gene3D" id="3.40.50.720">
    <property type="entry name" value="NAD(P)-binding Rossmann-like Domain"/>
    <property type="match status" value="1"/>
</dbReference>
<proteinExistence type="inferred from homology"/>
<dbReference type="Pfam" id="PF00106">
    <property type="entry name" value="adh_short"/>
    <property type="match status" value="1"/>
</dbReference>
<evidence type="ECO:0000256" key="2">
    <source>
        <dbReference type="ARBA" id="ARBA00023002"/>
    </source>
</evidence>
<comment type="similarity">
    <text evidence="1">Belongs to the short-chain dehydrogenases/reductases (SDR) family.</text>
</comment>
<evidence type="ECO:0000256" key="1">
    <source>
        <dbReference type="ARBA" id="ARBA00006484"/>
    </source>
</evidence>
<protein>
    <submittedName>
        <fullName evidence="3">Dehydrogenase</fullName>
    </submittedName>
</protein>
<keyword evidence="4" id="KW-1185">Reference proteome</keyword>
<dbReference type="AlphaFoldDB" id="A0A0T6BFQ9"/>